<feature type="binding site" evidence="8">
    <location>
        <begin position="82"/>
        <end position="84"/>
    </location>
    <ligand>
        <name>phosphate</name>
        <dbReference type="ChEBI" id="CHEBI:43474"/>
    </ligand>
</feature>
<dbReference type="PANTHER" id="PTHR11904:SF9">
    <property type="entry name" value="PURINE NUCLEOSIDE PHOSPHORYLASE-RELATED"/>
    <property type="match status" value="1"/>
</dbReference>
<comment type="pathway">
    <text evidence="2 7">Purine metabolism; purine nucleoside salvage.</text>
</comment>
<dbReference type="NCBIfam" id="TIGR01697">
    <property type="entry name" value="PNPH-PUNA-XAPA"/>
    <property type="match status" value="1"/>
</dbReference>
<dbReference type="InterPro" id="IPR000845">
    <property type="entry name" value="Nucleoside_phosphorylase_d"/>
</dbReference>
<comment type="similarity">
    <text evidence="3 7">Belongs to the PNP/MTAP phosphorylase family.</text>
</comment>
<dbReference type="Proteomes" id="UP000824169">
    <property type="component" value="Unassembled WGS sequence"/>
</dbReference>
<evidence type="ECO:0000313" key="10">
    <source>
        <dbReference type="EMBL" id="HIV24981.1"/>
    </source>
</evidence>
<evidence type="ECO:0000256" key="6">
    <source>
        <dbReference type="ARBA" id="ARBA00048556"/>
    </source>
</evidence>
<proteinExistence type="inferred from homology"/>
<dbReference type="Gene3D" id="3.40.50.1580">
    <property type="entry name" value="Nucleoside phosphorylase domain"/>
    <property type="match status" value="1"/>
</dbReference>
<dbReference type="GO" id="GO:0009116">
    <property type="term" value="P:nucleoside metabolic process"/>
    <property type="evidence" value="ECO:0007669"/>
    <property type="project" value="InterPro"/>
</dbReference>
<dbReference type="GO" id="GO:0004731">
    <property type="term" value="F:purine-nucleoside phosphorylase activity"/>
    <property type="evidence" value="ECO:0007669"/>
    <property type="project" value="UniProtKB-EC"/>
</dbReference>
<evidence type="ECO:0000259" key="9">
    <source>
        <dbReference type="Pfam" id="PF01048"/>
    </source>
</evidence>
<comment type="catalytic activity">
    <reaction evidence="6">
        <text>a purine 2'-deoxy-D-ribonucleoside + phosphate = a purine nucleobase + 2-deoxy-alpha-D-ribose 1-phosphate</text>
        <dbReference type="Rhea" id="RHEA:36431"/>
        <dbReference type="ChEBI" id="CHEBI:26386"/>
        <dbReference type="ChEBI" id="CHEBI:43474"/>
        <dbReference type="ChEBI" id="CHEBI:57259"/>
        <dbReference type="ChEBI" id="CHEBI:142361"/>
        <dbReference type="EC" id="2.4.2.1"/>
    </reaction>
</comment>
<feature type="binding site" evidence="8">
    <location>
        <position position="62"/>
    </location>
    <ligand>
        <name>phosphate</name>
        <dbReference type="ChEBI" id="CHEBI:43474"/>
    </ligand>
</feature>
<dbReference type="EMBL" id="DVOO01000011">
    <property type="protein sequence ID" value="HIV24981.1"/>
    <property type="molecule type" value="Genomic_DNA"/>
</dbReference>
<feature type="binding site" evidence="8">
    <location>
        <position position="236"/>
    </location>
    <ligand>
        <name>a purine D-ribonucleoside</name>
        <dbReference type="ChEBI" id="CHEBI:142355"/>
    </ligand>
</feature>
<gene>
    <name evidence="10" type="ORF">IAB71_04210</name>
</gene>
<dbReference type="InterPro" id="IPR035994">
    <property type="entry name" value="Nucleoside_phosphorylase_sf"/>
</dbReference>
<dbReference type="AlphaFoldDB" id="A0A9D1P2X2"/>
<feature type="domain" description="Nucleoside phosphorylase" evidence="9">
    <location>
        <begin position="26"/>
        <end position="268"/>
    </location>
</feature>
<dbReference type="PANTHER" id="PTHR11904">
    <property type="entry name" value="METHYLTHIOADENOSINE/PURINE NUCLEOSIDE PHOSPHORYLASE"/>
    <property type="match status" value="1"/>
</dbReference>
<dbReference type="InterPro" id="IPR011270">
    <property type="entry name" value="Pur_Nuc_Pase_Ino/Guo-sp"/>
</dbReference>
<dbReference type="GO" id="GO:0005737">
    <property type="term" value="C:cytoplasm"/>
    <property type="evidence" value="ECO:0007669"/>
    <property type="project" value="TreeGrafter"/>
</dbReference>
<dbReference type="NCBIfam" id="TIGR01700">
    <property type="entry name" value="PNPH"/>
    <property type="match status" value="1"/>
</dbReference>
<dbReference type="NCBIfam" id="NF006054">
    <property type="entry name" value="PRK08202.1"/>
    <property type="match status" value="1"/>
</dbReference>
<feature type="binding site" evidence="8">
    <location>
        <position position="194"/>
    </location>
    <ligand>
        <name>a purine D-ribonucleoside</name>
        <dbReference type="ChEBI" id="CHEBI:142355"/>
    </ligand>
</feature>
<evidence type="ECO:0000256" key="7">
    <source>
        <dbReference type="PIRNR" id="PIRNR000477"/>
    </source>
</evidence>
<accession>A0A9D1P2X2</accession>
<feature type="binding site" evidence="8">
    <location>
        <position position="114"/>
    </location>
    <ligand>
        <name>phosphate</name>
        <dbReference type="ChEBI" id="CHEBI:43474"/>
    </ligand>
</feature>
<keyword evidence="4 7" id="KW-0328">Glycosyltransferase</keyword>
<feature type="binding site" evidence="8">
    <location>
        <position position="213"/>
    </location>
    <ligand>
        <name>phosphate</name>
        <dbReference type="ChEBI" id="CHEBI:43474"/>
    </ligand>
</feature>
<name>A0A9D1P2X2_9FIRM</name>
<sequence>MIPAEKRLELCWESIRERLPFTPEAAVVLGSGLGDYVREIERVSSIAYGEIPSFPVSTVPGHEGRFVFGYAGQVPVVLMQGRVHYYEGYSMEDVVLPIRLMRKMGAEILLLTNAAGGIREDLAPGDLMLIRDQISCFVPSPLLGANPDSLGPRFADMSEIYRRDLREALQAAAREEGIPLREGVYLQLTGPAYETPAEIRMCRILGADAVGMSTACEAMAANHCGFRVCGISCITNMASGITDQPLSHEEVQAAADAAAPRIRQLLTAGIQKMCGKTE</sequence>
<protein>
    <recommendedName>
        <fullName evidence="7">Purine nucleoside phosphorylase</fullName>
        <ecNumber evidence="7">2.4.2.1</ecNumber>
    </recommendedName>
    <alternativeName>
        <fullName evidence="7">Inosine-guanosine phosphorylase</fullName>
    </alternativeName>
</protein>
<keyword evidence="5 7" id="KW-0808">Transferase</keyword>
<evidence type="ECO:0000256" key="3">
    <source>
        <dbReference type="ARBA" id="ARBA00006751"/>
    </source>
</evidence>
<reference evidence="10" key="1">
    <citation type="submission" date="2020-10" db="EMBL/GenBank/DDBJ databases">
        <authorList>
            <person name="Gilroy R."/>
        </authorList>
    </citation>
    <scope>NUCLEOTIDE SEQUENCE</scope>
    <source>
        <strain evidence="10">CHK188-20938</strain>
    </source>
</reference>
<reference evidence="10" key="2">
    <citation type="journal article" date="2021" name="PeerJ">
        <title>Extensive microbial diversity within the chicken gut microbiome revealed by metagenomics and culture.</title>
        <authorList>
            <person name="Gilroy R."/>
            <person name="Ravi A."/>
            <person name="Getino M."/>
            <person name="Pursley I."/>
            <person name="Horton D.L."/>
            <person name="Alikhan N.F."/>
            <person name="Baker D."/>
            <person name="Gharbi K."/>
            <person name="Hall N."/>
            <person name="Watson M."/>
            <person name="Adriaenssens E.M."/>
            <person name="Foster-Nyarko E."/>
            <person name="Jarju S."/>
            <person name="Secka A."/>
            <person name="Antonio M."/>
            <person name="Oren A."/>
            <person name="Chaudhuri R.R."/>
            <person name="La Ragione R."/>
            <person name="Hildebrand F."/>
            <person name="Pallen M.J."/>
        </authorList>
    </citation>
    <scope>NUCLEOTIDE SEQUENCE</scope>
    <source>
        <strain evidence="10">CHK188-20938</strain>
    </source>
</reference>
<comment type="function">
    <text evidence="1">The purine nucleoside phosphorylases catalyze the phosphorolytic breakdown of the N-glycosidic bond in the beta-(deoxy)ribonucleoside molecules, with the formation of the corresponding free purine bases and pentose-1-phosphate. Cleaves guanosine, inosine, 2'-deoxyguanosine and 2'-deoxyinosine.</text>
</comment>
<evidence type="ECO:0000313" key="11">
    <source>
        <dbReference type="Proteomes" id="UP000824169"/>
    </source>
</evidence>
<evidence type="ECO:0000256" key="2">
    <source>
        <dbReference type="ARBA" id="ARBA00005058"/>
    </source>
</evidence>
<dbReference type="Pfam" id="PF01048">
    <property type="entry name" value="PNP_UDP_1"/>
    <property type="match status" value="1"/>
</dbReference>
<feature type="binding site" evidence="8">
    <location>
        <position position="31"/>
    </location>
    <ligand>
        <name>phosphate</name>
        <dbReference type="ChEBI" id="CHEBI:43474"/>
    </ligand>
</feature>
<dbReference type="PIRSF" id="PIRSF000477">
    <property type="entry name" value="PurNPase"/>
    <property type="match status" value="1"/>
</dbReference>
<evidence type="ECO:0000256" key="5">
    <source>
        <dbReference type="ARBA" id="ARBA00022679"/>
    </source>
</evidence>
<evidence type="ECO:0000256" key="4">
    <source>
        <dbReference type="ARBA" id="ARBA00022676"/>
    </source>
</evidence>
<dbReference type="EC" id="2.4.2.1" evidence="7"/>
<dbReference type="InterPro" id="IPR011268">
    <property type="entry name" value="Purine_phosphorylase"/>
</dbReference>
<dbReference type="SUPFAM" id="SSF53167">
    <property type="entry name" value="Purine and uridine phosphorylases"/>
    <property type="match status" value="1"/>
</dbReference>
<comment type="caution">
    <text evidence="10">The sequence shown here is derived from an EMBL/GenBank/DDBJ whole genome shotgun (WGS) entry which is preliminary data.</text>
</comment>
<dbReference type="CDD" id="cd09009">
    <property type="entry name" value="PNP-EcPNPII_like"/>
    <property type="match status" value="1"/>
</dbReference>
<organism evidence="10 11">
    <name type="scientific">Candidatus Scatomonas pullistercoris</name>
    <dbReference type="NCBI Taxonomy" id="2840920"/>
    <lineage>
        <taxon>Bacteria</taxon>
        <taxon>Bacillati</taxon>
        <taxon>Bacillota</taxon>
        <taxon>Clostridia</taxon>
        <taxon>Lachnospirales</taxon>
        <taxon>Lachnospiraceae</taxon>
        <taxon>Lachnospiraceae incertae sedis</taxon>
        <taxon>Candidatus Scatomonas</taxon>
    </lineage>
</organism>
<evidence type="ECO:0000256" key="1">
    <source>
        <dbReference type="ARBA" id="ARBA00002678"/>
    </source>
</evidence>
<evidence type="ECO:0000256" key="8">
    <source>
        <dbReference type="PIRSR" id="PIRSR000477-2"/>
    </source>
</evidence>